<dbReference type="InterPro" id="IPR051572">
    <property type="entry name" value="VTC_Complex_Subunit"/>
</dbReference>
<dbReference type="InterPro" id="IPR004331">
    <property type="entry name" value="SPX_dom"/>
</dbReference>
<dbReference type="Pfam" id="PF02656">
    <property type="entry name" value="DUF202"/>
    <property type="match status" value="1"/>
</dbReference>
<name>A0A9P7BB06_MAUEX</name>
<dbReference type="OrthoDB" id="6493944at2759"/>
<evidence type="ECO:0000313" key="9">
    <source>
        <dbReference type="EMBL" id="KAG0669662.1"/>
    </source>
</evidence>
<sequence>MLFGVKLANDMYPPWKDSYINYDHLKNLLKENEVSDSNWSEKDESKFVEALDKELENVYTFQISKYNSLLDKLINLEKQTSTETKIKTLDPENFQRILEDSLTEAQELDNFSRLNFTGFIKIVKKHDKLHPKYPSVKSLLEVRLKELPFHSEEYSPLLYRISYLYNILRGNFSTVSQSLASNSKLSNVASVEQSSNTEYKIYKFWIHKDNLMEVKTRILRHLPVLVYAQTPNENDDLIDKFESDILDTDGGIQSSSTSSPPTSDRKLNHHNNNNSLDPMITTLYFDNEFFELYNNKLLKNSSAPTLRLRWTGKLVDKPDLFMEKKMIVDGNSGTTADKNGVSSSVINRHESNTTTTAAGTSELAHFEELRLKMKQKYLNGFIFDGDKKYEESVLRRMKESGSPDSTIVKTKSDFEIMQKFIMEEQLQPVMRTMYTRTAFQIPGDDRIRITIDSDILYIREDAFDKSRPIRDPTSWHRTDIDADVSNPMRFLRSGEYAKFPFSVMEIKVKEINSEQTSFSQKNSSTIMSMEKLPRKHGQWLSELTNSHLVKEIPKFSTFIQGIATLFGEDDKLDILPFWLPELENDIRRNPKQAYEEEELKLKKQKEIQKRIDGMRRLSKIQQQPPSLNELSTDLTNAANDHAVTNNIDSNNATSYEADLEDYESSEEEEEINNNQTGRRTQLKKGVRRKPKKKQTTEAIFLNILAGRESKLTGVDSEEEEIELPAGVRKPTSYIKNAGPVKVEAKVWLANERTFNRWLKVTTLLSVLTFSIYNSVRKAAFPHLANTLAYIYFALTIFCGLWSYKTYIDRLKVIKERSGKHLDAPLGPMIVAIVLAFTLIVNFLVAFREAATRQKKNFITAGVSQSSINVSDTLKPIQNFIFWLVNADK</sequence>
<reference evidence="9 10" key="1">
    <citation type="submission" date="2020-11" db="EMBL/GenBank/DDBJ databases">
        <title>Kefir isolates.</title>
        <authorList>
            <person name="Marcisauskas S."/>
            <person name="Kim Y."/>
            <person name="Blasche S."/>
        </authorList>
    </citation>
    <scope>NUCLEOTIDE SEQUENCE [LARGE SCALE GENOMIC DNA]</scope>
    <source>
        <strain evidence="9 10">OG2</strain>
    </source>
</reference>
<proteinExistence type="predicted"/>
<protein>
    <submittedName>
        <fullName evidence="9">Phosphate metabolism transcription protein</fullName>
    </submittedName>
</protein>
<feature type="transmembrane region" description="Helical" evidence="7">
    <location>
        <begin position="787"/>
        <end position="803"/>
    </location>
</feature>
<keyword evidence="3 7" id="KW-0812">Transmembrane</keyword>
<evidence type="ECO:0000256" key="1">
    <source>
        <dbReference type="ARBA" id="ARBA00004128"/>
    </source>
</evidence>
<evidence type="ECO:0000256" key="4">
    <source>
        <dbReference type="ARBA" id="ARBA00022989"/>
    </source>
</evidence>
<accession>A0A9P7BB06</accession>
<feature type="transmembrane region" description="Helical" evidence="7">
    <location>
        <begin position="823"/>
        <end position="846"/>
    </location>
</feature>
<dbReference type="GO" id="GO:0006799">
    <property type="term" value="P:polyphosphate biosynthetic process"/>
    <property type="evidence" value="ECO:0007669"/>
    <property type="project" value="UniProtKB-ARBA"/>
</dbReference>
<feature type="region of interest" description="Disordered" evidence="6">
    <location>
        <begin position="249"/>
        <end position="273"/>
    </location>
</feature>
<evidence type="ECO:0000256" key="5">
    <source>
        <dbReference type="ARBA" id="ARBA00023136"/>
    </source>
</evidence>
<keyword evidence="2" id="KW-0926">Vacuole</keyword>
<evidence type="ECO:0000313" key="10">
    <source>
        <dbReference type="Proteomes" id="UP000750334"/>
    </source>
</evidence>
<keyword evidence="4 7" id="KW-1133">Transmembrane helix</keyword>
<dbReference type="InterPro" id="IPR042267">
    <property type="entry name" value="VTC_sf"/>
</dbReference>
<dbReference type="PANTHER" id="PTHR46140">
    <property type="entry name" value="VACUOLAR TRANSPORTER CHAPERONE 1-RELATED"/>
    <property type="match status" value="1"/>
</dbReference>
<feature type="domain" description="SPX" evidence="8">
    <location>
        <begin position="1"/>
        <end position="140"/>
    </location>
</feature>
<dbReference type="EMBL" id="PUHR01000036">
    <property type="protein sequence ID" value="KAG0669662.1"/>
    <property type="molecule type" value="Genomic_DNA"/>
</dbReference>
<evidence type="ECO:0000256" key="6">
    <source>
        <dbReference type="SAM" id="MobiDB-lite"/>
    </source>
</evidence>
<dbReference type="GO" id="GO:0033254">
    <property type="term" value="C:vacuolar transporter chaperone complex"/>
    <property type="evidence" value="ECO:0007669"/>
    <property type="project" value="UniProtKB-ARBA"/>
</dbReference>
<comment type="subcellular location">
    <subcellularLocation>
        <location evidence="1">Vacuole membrane</location>
        <topology evidence="1">Multi-pass membrane protein</topology>
    </subcellularLocation>
</comment>
<evidence type="ECO:0000256" key="7">
    <source>
        <dbReference type="SAM" id="Phobius"/>
    </source>
</evidence>
<gene>
    <name evidence="9" type="primary">VTC2</name>
    <name evidence="9" type="ORF">C6P45_003489</name>
</gene>
<dbReference type="InterPro" id="IPR018966">
    <property type="entry name" value="VTC_domain"/>
</dbReference>
<feature type="compositionally biased region" description="Basic residues" evidence="6">
    <location>
        <begin position="680"/>
        <end position="693"/>
    </location>
</feature>
<evidence type="ECO:0000256" key="3">
    <source>
        <dbReference type="ARBA" id="ARBA00022692"/>
    </source>
</evidence>
<keyword evidence="10" id="KW-1185">Reference proteome</keyword>
<dbReference type="PANTHER" id="PTHR46140:SF2">
    <property type="entry name" value="VACUOLAR TRANSPORTER CHAPERONE 3 COMPLEX SUBUNIT 3-RELATED"/>
    <property type="match status" value="1"/>
</dbReference>
<dbReference type="AlphaFoldDB" id="A0A9P7BB06"/>
<dbReference type="Proteomes" id="UP000750334">
    <property type="component" value="Unassembled WGS sequence"/>
</dbReference>
<feature type="compositionally biased region" description="Acidic residues" evidence="6">
    <location>
        <begin position="657"/>
        <end position="671"/>
    </location>
</feature>
<dbReference type="InterPro" id="IPR003807">
    <property type="entry name" value="DUF202"/>
</dbReference>
<feature type="compositionally biased region" description="Polar residues" evidence="6">
    <location>
        <begin position="644"/>
        <end position="653"/>
    </location>
</feature>
<organism evidence="9 10">
    <name type="scientific">Maudiozyma exigua</name>
    <name type="common">Yeast</name>
    <name type="synonym">Kazachstania exigua</name>
    <dbReference type="NCBI Taxonomy" id="34358"/>
    <lineage>
        <taxon>Eukaryota</taxon>
        <taxon>Fungi</taxon>
        <taxon>Dikarya</taxon>
        <taxon>Ascomycota</taxon>
        <taxon>Saccharomycotina</taxon>
        <taxon>Saccharomycetes</taxon>
        <taxon>Saccharomycetales</taxon>
        <taxon>Saccharomycetaceae</taxon>
        <taxon>Maudiozyma</taxon>
    </lineage>
</organism>
<dbReference type="Gene3D" id="3.20.100.30">
    <property type="entry name" value="VTC, catalytic tunnel domain"/>
    <property type="match status" value="1"/>
</dbReference>
<evidence type="ECO:0000259" key="8">
    <source>
        <dbReference type="PROSITE" id="PS51382"/>
    </source>
</evidence>
<comment type="caution">
    <text evidence="9">The sequence shown here is derived from an EMBL/GenBank/DDBJ whole genome shotgun (WGS) entry which is preliminary data.</text>
</comment>
<keyword evidence="5 7" id="KW-0472">Membrane</keyword>
<dbReference type="Pfam" id="PF09359">
    <property type="entry name" value="VTC"/>
    <property type="match status" value="2"/>
</dbReference>
<feature type="transmembrane region" description="Helical" evidence="7">
    <location>
        <begin position="757"/>
        <end position="775"/>
    </location>
</feature>
<dbReference type="PROSITE" id="PS51382">
    <property type="entry name" value="SPX"/>
    <property type="match status" value="1"/>
</dbReference>
<evidence type="ECO:0000256" key="2">
    <source>
        <dbReference type="ARBA" id="ARBA00022554"/>
    </source>
</evidence>
<dbReference type="GO" id="GO:0000329">
    <property type="term" value="C:fungal-type vacuole membrane"/>
    <property type="evidence" value="ECO:0007669"/>
    <property type="project" value="TreeGrafter"/>
</dbReference>
<feature type="region of interest" description="Disordered" evidence="6">
    <location>
        <begin position="644"/>
        <end position="693"/>
    </location>
</feature>
<dbReference type="CDD" id="cd14480">
    <property type="entry name" value="SPX_VTC2_like"/>
    <property type="match status" value="1"/>
</dbReference>